<organism evidence="1 2">
    <name type="scientific">Lacinutrix neustonica</name>
    <dbReference type="NCBI Taxonomy" id="2980107"/>
    <lineage>
        <taxon>Bacteria</taxon>
        <taxon>Pseudomonadati</taxon>
        <taxon>Bacteroidota</taxon>
        <taxon>Flavobacteriia</taxon>
        <taxon>Flavobacteriales</taxon>
        <taxon>Flavobacteriaceae</taxon>
        <taxon>Lacinutrix</taxon>
    </lineage>
</organism>
<protein>
    <submittedName>
        <fullName evidence="1">Uncharacterized protein</fullName>
    </submittedName>
</protein>
<dbReference type="AlphaFoldDB" id="A0A9E8N009"/>
<sequence>MGSDTWRFFKTKVNDYCVDENFRNILIVLTDGYIYHKDTKMKEAKLTSYLTPQVIRSFKLNTKDWENDIAEKQFGFIPANNDLSNLEILVLGINPDTKNPYEEEVIKKYWSDWFDAMKVNRYVIKSAALPSNMDKIIKDFILN</sequence>
<name>A0A9E8N009_9FLAO</name>
<evidence type="ECO:0000313" key="1">
    <source>
        <dbReference type="EMBL" id="WAC03375.1"/>
    </source>
</evidence>
<accession>A0A9E8N009</accession>
<dbReference type="EMBL" id="CP113088">
    <property type="protein sequence ID" value="WAC03375.1"/>
    <property type="molecule type" value="Genomic_DNA"/>
</dbReference>
<reference evidence="1" key="1">
    <citation type="submission" date="2022-11" db="EMBL/GenBank/DDBJ databases">
        <title>Lacinutrix neustonica HL-RS19T sp. nov., isolated from the surface microlayer sample of brackish Lake Shihwa.</title>
        <authorList>
            <person name="Choi J.Y."/>
            <person name="Hwang C.Y."/>
        </authorList>
    </citation>
    <scope>NUCLEOTIDE SEQUENCE</scope>
    <source>
        <strain evidence="1">HL-RS19</strain>
    </source>
</reference>
<dbReference type="Proteomes" id="UP001164705">
    <property type="component" value="Chromosome"/>
</dbReference>
<dbReference type="KEGG" id="lnu:N7U66_07530"/>
<gene>
    <name evidence="1" type="ORF">N7U66_07530</name>
</gene>
<evidence type="ECO:0000313" key="2">
    <source>
        <dbReference type="Proteomes" id="UP001164705"/>
    </source>
</evidence>
<dbReference type="RefSeq" id="WP_267677956.1">
    <property type="nucleotide sequence ID" value="NZ_CP113088.1"/>
</dbReference>
<proteinExistence type="predicted"/>
<keyword evidence="2" id="KW-1185">Reference proteome</keyword>